<feature type="domain" description="RING-type" evidence="7">
    <location>
        <begin position="7"/>
        <end position="46"/>
    </location>
</feature>
<feature type="compositionally biased region" description="Low complexity" evidence="6">
    <location>
        <begin position="170"/>
        <end position="180"/>
    </location>
</feature>
<dbReference type="Proteomes" id="UP001230051">
    <property type="component" value="Unassembled WGS sequence"/>
</dbReference>
<name>A0AAD8GJB5_ACIOX</name>
<sequence>MSSWIHCNVCFHQPSANRRFAVTNCGHIVCEICFQKGKKDQCIICKAQCRVMPLSDKSSSEVKALFTDIDTISKKYSSEITKILEFQGKHKKRILAYYKQKSSMLEASLLKVKQDIQQLNKRVAEQKFYIAKLESSLQLQSLRTSQYSSRMSPAVVNPTSTPLGNQMPFSSLKLSRPSSSDILGEKEVDMRPPLRKKQPEISASNSRLSLISPPQDGCMGVVPYRVASQSCLVSSQANRPVPVRDRPLGPLVPGHGLPNNTMSSSQGYRTGELSSQMYRSGEPWNGSGFRNPMPYNSSQTSLQTLRTPISIPGLLHSKQIR</sequence>
<comment type="caution">
    <text evidence="8">The sequence shown here is derived from an EMBL/GenBank/DDBJ whole genome shotgun (WGS) entry which is preliminary data.</text>
</comment>
<dbReference type="InterPro" id="IPR042123">
    <property type="entry name" value="Zip3/RNF212-like"/>
</dbReference>
<dbReference type="GO" id="GO:0008270">
    <property type="term" value="F:zinc ion binding"/>
    <property type="evidence" value="ECO:0007669"/>
    <property type="project" value="UniProtKB-KW"/>
</dbReference>
<evidence type="ECO:0000256" key="6">
    <source>
        <dbReference type="SAM" id="MobiDB-lite"/>
    </source>
</evidence>
<dbReference type="PANTHER" id="PTHR22663">
    <property type="entry name" value="RING FINGER PROTEIN NARYA-RELATED"/>
    <property type="match status" value="1"/>
</dbReference>
<accession>A0AAD8GJB5</accession>
<evidence type="ECO:0000256" key="3">
    <source>
        <dbReference type="ARBA" id="ARBA00022833"/>
    </source>
</evidence>
<dbReference type="GO" id="GO:0000795">
    <property type="term" value="C:synaptonemal complex"/>
    <property type="evidence" value="ECO:0007669"/>
    <property type="project" value="InterPro"/>
</dbReference>
<keyword evidence="2 5" id="KW-0863">Zinc-finger</keyword>
<feature type="compositionally biased region" description="Basic and acidic residues" evidence="6">
    <location>
        <begin position="183"/>
        <end position="192"/>
    </location>
</feature>
<dbReference type="InterPro" id="IPR001841">
    <property type="entry name" value="Znf_RING"/>
</dbReference>
<protein>
    <recommendedName>
        <fullName evidence="7">RING-type domain-containing protein</fullName>
    </recommendedName>
</protein>
<evidence type="ECO:0000259" key="7">
    <source>
        <dbReference type="PROSITE" id="PS50089"/>
    </source>
</evidence>
<evidence type="ECO:0000256" key="5">
    <source>
        <dbReference type="PROSITE-ProRule" id="PRU00175"/>
    </source>
</evidence>
<keyword evidence="3" id="KW-0862">Zinc</keyword>
<keyword evidence="9" id="KW-1185">Reference proteome</keyword>
<dbReference type="Gene3D" id="3.30.40.10">
    <property type="entry name" value="Zinc/RING finger domain, C3HC4 (zinc finger)"/>
    <property type="match status" value="1"/>
</dbReference>
<proteinExistence type="predicted"/>
<dbReference type="AlphaFoldDB" id="A0AAD8GJB5"/>
<dbReference type="Pfam" id="PF14634">
    <property type="entry name" value="zf-RING_5"/>
    <property type="match status" value="1"/>
</dbReference>
<dbReference type="GO" id="GO:0007131">
    <property type="term" value="P:reciprocal meiotic recombination"/>
    <property type="evidence" value="ECO:0007669"/>
    <property type="project" value="InterPro"/>
</dbReference>
<keyword evidence="4" id="KW-0469">Meiosis</keyword>
<evidence type="ECO:0000256" key="1">
    <source>
        <dbReference type="ARBA" id="ARBA00022723"/>
    </source>
</evidence>
<dbReference type="InterPro" id="IPR013083">
    <property type="entry name" value="Znf_RING/FYVE/PHD"/>
</dbReference>
<dbReference type="GO" id="GO:0007129">
    <property type="term" value="P:homologous chromosome pairing at meiosis"/>
    <property type="evidence" value="ECO:0007669"/>
    <property type="project" value="TreeGrafter"/>
</dbReference>
<dbReference type="GO" id="GO:0016925">
    <property type="term" value="P:protein sumoylation"/>
    <property type="evidence" value="ECO:0007669"/>
    <property type="project" value="TreeGrafter"/>
</dbReference>
<keyword evidence="1" id="KW-0479">Metal-binding</keyword>
<dbReference type="CDD" id="cd16746">
    <property type="entry name" value="RING-HC_RNF212"/>
    <property type="match status" value="1"/>
</dbReference>
<evidence type="ECO:0000313" key="8">
    <source>
        <dbReference type="EMBL" id="KAK1175443.1"/>
    </source>
</evidence>
<feature type="compositionally biased region" description="Polar residues" evidence="6">
    <location>
        <begin position="157"/>
        <end position="169"/>
    </location>
</feature>
<dbReference type="PANTHER" id="PTHR22663:SF21">
    <property type="entry name" value="E3 SUMO-PROTEIN LIGASE RNF212-RELATED"/>
    <property type="match status" value="1"/>
</dbReference>
<reference evidence="8" key="1">
    <citation type="submission" date="2022-02" db="EMBL/GenBank/DDBJ databases">
        <title>Atlantic sturgeon de novo genome assembly.</title>
        <authorList>
            <person name="Stock M."/>
            <person name="Klopp C."/>
            <person name="Guiguen Y."/>
            <person name="Cabau C."/>
            <person name="Parinello H."/>
            <person name="Santidrian Yebra-Pimentel E."/>
            <person name="Kuhl H."/>
            <person name="Dirks R.P."/>
            <person name="Guessner J."/>
            <person name="Wuertz S."/>
            <person name="Du K."/>
            <person name="Schartl M."/>
        </authorList>
    </citation>
    <scope>NUCLEOTIDE SEQUENCE</scope>
    <source>
        <strain evidence="8">STURGEONOMICS-FGT-2020</strain>
        <tissue evidence="8">Whole blood</tissue>
    </source>
</reference>
<dbReference type="SUPFAM" id="SSF57850">
    <property type="entry name" value="RING/U-box"/>
    <property type="match status" value="1"/>
</dbReference>
<dbReference type="EMBL" id="JAGXEW010000001">
    <property type="protein sequence ID" value="KAK1175443.1"/>
    <property type="molecule type" value="Genomic_DNA"/>
</dbReference>
<evidence type="ECO:0000256" key="4">
    <source>
        <dbReference type="ARBA" id="ARBA00023254"/>
    </source>
</evidence>
<dbReference type="GO" id="GO:0019789">
    <property type="term" value="F:SUMO transferase activity"/>
    <property type="evidence" value="ECO:0007669"/>
    <property type="project" value="InterPro"/>
</dbReference>
<organism evidence="8 9">
    <name type="scientific">Acipenser oxyrinchus oxyrinchus</name>
    <dbReference type="NCBI Taxonomy" id="40147"/>
    <lineage>
        <taxon>Eukaryota</taxon>
        <taxon>Metazoa</taxon>
        <taxon>Chordata</taxon>
        <taxon>Craniata</taxon>
        <taxon>Vertebrata</taxon>
        <taxon>Euteleostomi</taxon>
        <taxon>Actinopterygii</taxon>
        <taxon>Chondrostei</taxon>
        <taxon>Acipenseriformes</taxon>
        <taxon>Acipenseridae</taxon>
        <taxon>Acipenser</taxon>
    </lineage>
</organism>
<evidence type="ECO:0000313" key="9">
    <source>
        <dbReference type="Proteomes" id="UP001230051"/>
    </source>
</evidence>
<dbReference type="PROSITE" id="PS50089">
    <property type="entry name" value="ZF_RING_2"/>
    <property type="match status" value="1"/>
</dbReference>
<feature type="region of interest" description="Disordered" evidence="6">
    <location>
        <begin position="152"/>
        <end position="209"/>
    </location>
</feature>
<evidence type="ECO:0000256" key="2">
    <source>
        <dbReference type="ARBA" id="ARBA00022771"/>
    </source>
</evidence>
<gene>
    <name evidence="8" type="ORF">AOXY_G95</name>
</gene>